<dbReference type="SUPFAM" id="SSF55729">
    <property type="entry name" value="Acyl-CoA N-acyltransferases (Nat)"/>
    <property type="match status" value="1"/>
</dbReference>
<evidence type="ECO:0000256" key="1">
    <source>
        <dbReference type="ARBA" id="ARBA00022679"/>
    </source>
</evidence>
<feature type="domain" description="N-acetyltransferase" evidence="3">
    <location>
        <begin position="62"/>
        <end position="214"/>
    </location>
</feature>
<keyword evidence="1" id="KW-0808">Transferase</keyword>
<evidence type="ECO:0000313" key="4">
    <source>
        <dbReference type="Ensembl" id="ENSPKIP00000013258.1"/>
    </source>
</evidence>
<keyword evidence="2" id="KW-0472">Membrane</keyword>
<dbReference type="PANTHER" id="PTHR13947">
    <property type="entry name" value="GNAT FAMILY N-ACETYLTRANSFERASE"/>
    <property type="match status" value="1"/>
</dbReference>
<dbReference type="Ensembl" id="ENSPKIT00000037677.1">
    <property type="protein sequence ID" value="ENSPKIP00000013258.1"/>
    <property type="gene ID" value="ENSPKIG00000000758.1"/>
</dbReference>
<keyword evidence="5" id="KW-1185">Reference proteome</keyword>
<accession>A0A3B3R4F5</accession>
<keyword evidence="2" id="KW-1133">Transmembrane helix</keyword>
<dbReference type="InterPro" id="IPR016181">
    <property type="entry name" value="Acyl_CoA_acyltransferase"/>
</dbReference>
<reference evidence="4" key="2">
    <citation type="submission" date="2025-09" db="UniProtKB">
        <authorList>
            <consortium name="Ensembl"/>
        </authorList>
    </citation>
    <scope>IDENTIFICATION</scope>
</reference>
<dbReference type="PANTHER" id="PTHR13947:SF60">
    <property type="entry name" value="N-ACETYLTRANSFERASE DOMAIN-CONTAINING PROTEIN"/>
    <property type="match status" value="1"/>
</dbReference>
<name>A0A3B3R4F5_9TELE</name>
<dbReference type="STRING" id="1676925.ENSPKIP00000013258"/>
<dbReference type="AlphaFoldDB" id="A0A3B3R4F5"/>
<dbReference type="PROSITE" id="PS51186">
    <property type="entry name" value="GNAT"/>
    <property type="match status" value="1"/>
</dbReference>
<reference evidence="4" key="1">
    <citation type="submission" date="2025-08" db="UniProtKB">
        <authorList>
            <consortium name="Ensembl"/>
        </authorList>
    </citation>
    <scope>IDENTIFICATION</scope>
</reference>
<dbReference type="CDD" id="cd04301">
    <property type="entry name" value="NAT_SF"/>
    <property type="match status" value="1"/>
</dbReference>
<dbReference type="GO" id="GO:0008080">
    <property type="term" value="F:N-acetyltransferase activity"/>
    <property type="evidence" value="ECO:0007669"/>
    <property type="project" value="InterPro"/>
</dbReference>
<evidence type="ECO:0000313" key="5">
    <source>
        <dbReference type="Proteomes" id="UP000261540"/>
    </source>
</evidence>
<dbReference type="GeneTree" id="ENSGT00950000182932"/>
<sequence length="225" mass="25985">MASFKVRKYRDEDEEPVKEIFALGMSEHVPTSFMHMLKQPLTQMVLMCIFCALLTSSKSFLLPVLAVTLLLAGARQLVSYLFTSYIDTSLKDDLKCIRETYMEKKDSCFWVAESEGRVVGMVACLTSQTEECLELKRMSVRRSHRGLGIAKELCKVVADFTRESGYKAVILYTSVVQTDAQRSFHQLYLCSVLNWKPARSRYLHNAYQMFFRASWDITESLCWIY</sequence>
<organism evidence="4 5">
    <name type="scientific">Paramormyrops kingsleyae</name>
    <dbReference type="NCBI Taxonomy" id="1676925"/>
    <lineage>
        <taxon>Eukaryota</taxon>
        <taxon>Metazoa</taxon>
        <taxon>Chordata</taxon>
        <taxon>Craniata</taxon>
        <taxon>Vertebrata</taxon>
        <taxon>Euteleostomi</taxon>
        <taxon>Actinopterygii</taxon>
        <taxon>Neopterygii</taxon>
        <taxon>Teleostei</taxon>
        <taxon>Osteoglossocephala</taxon>
        <taxon>Osteoglossomorpha</taxon>
        <taxon>Osteoglossiformes</taxon>
        <taxon>Mormyridae</taxon>
        <taxon>Paramormyrops</taxon>
    </lineage>
</organism>
<dbReference type="Proteomes" id="UP000261540">
    <property type="component" value="Unplaced"/>
</dbReference>
<proteinExistence type="predicted"/>
<evidence type="ECO:0000259" key="3">
    <source>
        <dbReference type="PROSITE" id="PS51186"/>
    </source>
</evidence>
<protein>
    <recommendedName>
        <fullName evidence="3">N-acetyltransferase domain-containing protein</fullName>
    </recommendedName>
</protein>
<feature type="transmembrane region" description="Helical" evidence="2">
    <location>
        <begin position="44"/>
        <end position="72"/>
    </location>
</feature>
<dbReference type="InterPro" id="IPR050769">
    <property type="entry name" value="NAT_camello-type"/>
</dbReference>
<dbReference type="Gene3D" id="3.40.630.30">
    <property type="match status" value="1"/>
</dbReference>
<evidence type="ECO:0000256" key="2">
    <source>
        <dbReference type="SAM" id="Phobius"/>
    </source>
</evidence>
<dbReference type="InterPro" id="IPR000182">
    <property type="entry name" value="GNAT_dom"/>
</dbReference>
<dbReference type="Pfam" id="PF00583">
    <property type="entry name" value="Acetyltransf_1"/>
    <property type="match status" value="1"/>
</dbReference>
<keyword evidence="2" id="KW-0812">Transmembrane</keyword>